<evidence type="ECO:0000313" key="1">
    <source>
        <dbReference type="EMBL" id="SBT35010.1"/>
    </source>
</evidence>
<organism evidence="1 2">
    <name type="scientific">Plasmodium ovale wallikeri</name>
    <dbReference type="NCBI Taxonomy" id="864142"/>
    <lineage>
        <taxon>Eukaryota</taxon>
        <taxon>Sar</taxon>
        <taxon>Alveolata</taxon>
        <taxon>Apicomplexa</taxon>
        <taxon>Aconoidasida</taxon>
        <taxon>Haemosporida</taxon>
        <taxon>Plasmodiidae</taxon>
        <taxon>Plasmodium</taxon>
        <taxon>Plasmodium (Plasmodium)</taxon>
    </lineage>
</organism>
<accession>A0A1A8YTN1</accession>
<name>A0A1A8YTN1_PLAOA</name>
<dbReference type="EMBL" id="FLRD01000078">
    <property type="protein sequence ID" value="SBT35010.1"/>
    <property type="molecule type" value="Genomic_DNA"/>
</dbReference>
<reference evidence="2" key="1">
    <citation type="submission" date="2016-05" db="EMBL/GenBank/DDBJ databases">
        <authorList>
            <person name="Naeem Raeece"/>
        </authorList>
    </citation>
    <scope>NUCLEOTIDE SEQUENCE [LARGE SCALE GENOMIC DNA]</scope>
</reference>
<dbReference type="AlphaFoldDB" id="A0A1A8YTN1"/>
<dbReference type="Proteomes" id="UP000078555">
    <property type="component" value="Unassembled WGS sequence"/>
</dbReference>
<proteinExistence type="predicted"/>
<gene>
    <name evidence="1" type="ORF">POVWA1_025200</name>
</gene>
<evidence type="ECO:0000313" key="2">
    <source>
        <dbReference type="Proteomes" id="UP000078555"/>
    </source>
</evidence>
<keyword evidence="2" id="KW-1185">Reference proteome</keyword>
<sequence>MLEKEIKNIYINNLIENVYIVKRHNENDFIEEKKSSILYKDFSSFISILKNIRKYDNLLKKKTINRNGSEFSKILLDYLMFYVKNFGYKFHSFIIEFRRGVEDNDLSKCYAINDLCKTNIESIYKNNYSRVLYRYDSIKCLLVYIKKHTILFEKFSTHFKNLLIKYLNISLNPLNLLIFVYLRIYDHGTAKDKVYVENGGIQENCQSVQGVGSEAGVENTSGSNALQCKDLAMVNGDMNEREKIEDCNFFCNDLYAFICTYGEYIIRHTIISCYREIYSNSEIIKRKLKIYHWTKNSIKNCMLRKICAYAYLKKYKINNVISKCLFKSREEKLNEHIRKYKRFTEIGNGFKNVLMSSRKFSYIYELHLLLYLAKKCLNHLNENINFDLQISLYILCKSIKMTIAYLYFNLPNYMCHFFFNIYAKFFNDKKKGTLYNLKKMKMTYRNIKNLEARKKQIYFWEKTFTYARGRKHMGKKGTTYFGLGVRTGEQLGTRLGGDLCSGLTASIGTCLDIGLDVGLGFSSYPNRTEIVRTKVADSEREKYVNILDRTYFDMDNYNKEMMNIRGRELKKFLKLHTYGSVIQLKYNCEEICRKEKKRKKQKKKILTSKAKKKKKKKKKIYICLYISQQISYYE</sequence>
<protein>
    <submittedName>
        <fullName evidence="1">Uncharacterized protein</fullName>
    </submittedName>
</protein>